<protein>
    <submittedName>
        <fullName evidence="2">Uncharacterized protein</fullName>
    </submittedName>
</protein>
<gene>
    <name evidence="2" type="ORF">CC85DRAFT_329651</name>
</gene>
<feature type="transmembrane region" description="Helical" evidence="1">
    <location>
        <begin position="25"/>
        <end position="46"/>
    </location>
</feature>
<proteinExistence type="predicted"/>
<dbReference type="AlphaFoldDB" id="A0A0J0XI43"/>
<organism evidence="2 3">
    <name type="scientific">Cutaneotrichosporon oleaginosum</name>
    <dbReference type="NCBI Taxonomy" id="879819"/>
    <lineage>
        <taxon>Eukaryota</taxon>
        <taxon>Fungi</taxon>
        <taxon>Dikarya</taxon>
        <taxon>Basidiomycota</taxon>
        <taxon>Agaricomycotina</taxon>
        <taxon>Tremellomycetes</taxon>
        <taxon>Trichosporonales</taxon>
        <taxon>Trichosporonaceae</taxon>
        <taxon>Cutaneotrichosporon</taxon>
    </lineage>
</organism>
<evidence type="ECO:0000313" key="2">
    <source>
        <dbReference type="EMBL" id="KLT40771.1"/>
    </source>
</evidence>
<evidence type="ECO:0000256" key="1">
    <source>
        <dbReference type="SAM" id="Phobius"/>
    </source>
</evidence>
<feature type="transmembrane region" description="Helical" evidence="1">
    <location>
        <begin position="53"/>
        <end position="72"/>
    </location>
</feature>
<keyword evidence="3" id="KW-1185">Reference proteome</keyword>
<accession>A0A0J0XI43</accession>
<keyword evidence="1" id="KW-0472">Membrane</keyword>
<dbReference type="Proteomes" id="UP000053611">
    <property type="component" value="Unassembled WGS sequence"/>
</dbReference>
<dbReference type="GeneID" id="28987451"/>
<sequence>MAHPQRPTTTLASAEFPLDPDSPLFVAQAVVLSALAGAGAGGTLGWARRQNPFQLGVNMGINFGVASLFFFGTREYLVSPILLGARATRAHARRADELDARLAARPSEQPTTLWDVRTDRLLDSAVAAAAAGGALSAFTRGPRTLLPAAFTTALLATVGQGLVNQTRVWRLEVLAKRVREGAEARADERPVDVMVAFEEPAKPAGERRGDAPITGRVMSVLSHILPVKRLSDEDYLASLEKKRAEVDRRIAEIDSEQLAMWTNAQK</sequence>
<dbReference type="PANTHER" id="PTHR41390:SF1">
    <property type="entry name" value="NADH-UBIQUINONE OXIDOREDUCTASE 213 KDA SUBUNIT"/>
    <property type="match status" value="1"/>
</dbReference>
<keyword evidence="1" id="KW-1133">Transmembrane helix</keyword>
<name>A0A0J0XI43_9TREE</name>
<dbReference type="EMBL" id="KQ087229">
    <property type="protein sequence ID" value="KLT40771.1"/>
    <property type="molecule type" value="Genomic_DNA"/>
</dbReference>
<dbReference type="STRING" id="879819.A0A0J0XI43"/>
<dbReference type="PANTHER" id="PTHR41390">
    <property type="entry name" value="CHROMOSOME 7, WHOLE GENOME SHOTGUN SEQUENCE"/>
    <property type="match status" value="1"/>
</dbReference>
<reference evidence="2 3" key="1">
    <citation type="submission" date="2015-03" db="EMBL/GenBank/DDBJ databases">
        <title>Genomics and transcriptomics of the oil-accumulating basidiomycete yeast T. oleaginosus allow insights into substrate utilization and the diverse evolutionary trajectories of mating systems in fungi.</title>
        <authorList>
            <consortium name="DOE Joint Genome Institute"/>
            <person name="Kourist R."/>
            <person name="Kracht O."/>
            <person name="Bracharz F."/>
            <person name="Lipzen A."/>
            <person name="Nolan M."/>
            <person name="Ohm R."/>
            <person name="Grigoriev I."/>
            <person name="Sun S."/>
            <person name="Heitman J."/>
            <person name="Bruck T."/>
            <person name="Nowrousian M."/>
        </authorList>
    </citation>
    <scope>NUCLEOTIDE SEQUENCE [LARGE SCALE GENOMIC DNA]</scope>
    <source>
        <strain evidence="2 3">IBC0246</strain>
    </source>
</reference>
<dbReference type="RefSeq" id="XP_018277262.1">
    <property type="nucleotide sequence ID" value="XM_018426848.1"/>
</dbReference>
<keyword evidence="1" id="KW-0812">Transmembrane</keyword>
<evidence type="ECO:0000313" key="3">
    <source>
        <dbReference type="Proteomes" id="UP000053611"/>
    </source>
</evidence>
<dbReference type="OrthoDB" id="3366659at2759"/>